<evidence type="ECO:0000256" key="2">
    <source>
        <dbReference type="ARBA" id="ARBA00023242"/>
    </source>
</evidence>
<organism evidence="3 4">
    <name type="scientific">Aspergillus udagawae</name>
    <dbReference type="NCBI Taxonomy" id="91492"/>
    <lineage>
        <taxon>Eukaryota</taxon>
        <taxon>Fungi</taxon>
        <taxon>Dikarya</taxon>
        <taxon>Ascomycota</taxon>
        <taxon>Pezizomycotina</taxon>
        <taxon>Eurotiomycetes</taxon>
        <taxon>Eurotiomycetidae</taxon>
        <taxon>Eurotiales</taxon>
        <taxon>Aspergillaceae</taxon>
        <taxon>Aspergillus</taxon>
        <taxon>Aspergillus subgen. Fumigati</taxon>
    </lineage>
</organism>
<gene>
    <name evidence="3" type="ORF">IFM46972_09028</name>
</gene>
<evidence type="ECO:0000313" key="4">
    <source>
        <dbReference type="Proteomes" id="UP000465221"/>
    </source>
</evidence>
<keyword evidence="2" id="KW-0539">Nucleus</keyword>
<accession>A0A8H3PID5</accession>
<comment type="subcellular location">
    <subcellularLocation>
        <location evidence="1">Nucleus</location>
    </subcellularLocation>
</comment>
<sequence length="355" mass="39829">MSILALSARHKANAARAFYPSELAIHSGLGLQDDRYNALHFKYNAIQGLSRAVGTARPSQQDIIVASAFLLIFLDLLESGSDKWNFHLEGIKSLIAQIPPSSQDMGTTIQGLRDFIRRQIYLIDTLGATCTRPRLLSCSSIPSQSAMPLEMSVDRAFLGCPEQILGALRAFSTSRDIFIRSERSDTVDLYPYVQEVRNMLDSTQSFDCHTWVSGLPQPHSLTQPLGMLDEVAQSYKFGALIYGRRVLDALTGDTSSQHDLVCDLIRAIDALRSNDSLFKCILWPLFVAGLESQHEAQRRFVTSCLDKFWFETKCLNVVNAGIILRRFWKREDSGDISSSQWIFNIGQVEGDWLLI</sequence>
<proteinExistence type="predicted"/>
<dbReference type="PANTHER" id="PTHR37534:SF8">
    <property type="entry name" value="ZN(II)2CYS6 TRANSCRIPTION FACTOR (EUROFUNG)"/>
    <property type="match status" value="1"/>
</dbReference>
<name>A0A8H3PID5_9EURO</name>
<dbReference type="InterPro" id="IPR021858">
    <property type="entry name" value="Fun_TF"/>
</dbReference>
<evidence type="ECO:0000313" key="3">
    <source>
        <dbReference type="EMBL" id="GFF50365.1"/>
    </source>
</evidence>
<dbReference type="GO" id="GO:0003700">
    <property type="term" value="F:DNA-binding transcription factor activity"/>
    <property type="evidence" value="ECO:0007669"/>
    <property type="project" value="TreeGrafter"/>
</dbReference>
<protein>
    <submittedName>
        <fullName evidence="3">C6 transcription factor</fullName>
    </submittedName>
</protein>
<comment type="caution">
    <text evidence="3">The sequence shown here is derived from an EMBL/GenBank/DDBJ whole genome shotgun (WGS) entry which is preliminary data.</text>
</comment>
<dbReference type="Proteomes" id="UP000465221">
    <property type="component" value="Unassembled WGS sequence"/>
</dbReference>
<dbReference type="GO" id="GO:0000976">
    <property type="term" value="F:transcription cis-regulatory region binding"/>
    <property type="evidence" value="ECO:0007669"/>
    <property type="project" value="TreeGrafter"/>
</dbReference>
<evidence type="ECO:0000256" key="1">
    <source>
        <dbReference type="ARBA" id="ARBA00004123"/>
    </source>
</evidence>
<dbReference type="AlphaFoldDB" id="A0A8H3PID5"/>
<dbReference type="EMBL" id="BLKC01000083">
    <property type="protein sequence ID" value="GFF50365.1"/>
    <property type="molecule type" value="Genomic_DNA"/>
</dbReference>
<dbReference type="PANTHER" id="PTHR37534">
    <property type="entry name" value="TRANSCRIPTIONAL ACTIVATOR PROTEIN UGA3"/>
    <property type="match status" value="1"/>
</dbReference>
<reference evidence="3 4" key="1">
    <citation type="submission" date="2020-01" db="EMBL/GenBank/DDBJ databases">
        <title>Draft genome sequence of Aspergillus udagawae IFM 46972.</title>
        <authorList>
            <person name="Takahashi H."/>
            <person name="Yaguchi T."/>
        </authorList>
    </citation>
    <scope>NUCLEOTIDE SEQUENCE [LARGE SCALE GENOMIC DNA]</scope>
    <source>
        <strain evidence="3 4">IFM 46972</strain>
    </source>
</reference>
<dbReference type="Pfam" id="PF11951">
    <property type="entry name" value="Fungal_trans_2"/>
    <property type="match status" value="1"/>
</dbReference>
<dbReference type="GO" id="GO:0045944">
    <property type="term" value="P:positive regulation of transcription by RNA polymerase II"/>
    <property type="evidence" value="ECO:0007669"/>
    <property type="project" value="TreeGrafter"/>
</dbReference>
<dbReference type="GO" id="GO:0005634">
    <property type="term" value="C:nucleus"/>
    <property type="evidence" value="ECO:0007669"/>
    <property type="project" value="UniProtKB-SubCell"/>
</dbReference>